<evidence type="ECO:0000259" key="1">
    <source>
        <dbReference type="Pfam" id="PF12728"/>
    </source>
</evidence>
<feature type="domain" description="Helix-turn-helix" evidence="1">
    <location>
        <begin position="42"/>
        <end position="88"/>
    </location>
</feature>
<dbReference type="InterPro" id="IPR041657">
    <property type="entry name" value="HTH_17"/>
</dbReference>
<sequence>MEITFTAKLSKEQMLELAQQVAEINHSNNQEKIATYEATKNYTCKQVAFLTNLSKATVQRHCEKGIIEASKTGKSWIITTQSLNKYIGKK</sequence>
<name>A0A7U2R919_FLAPS</name>
<dbReference type="Proteomes" id="UP000596329">
    <property type="component" value="Chromosome"/>
</dbReference>
<protein>
    <submittedName>
        <fullName evidence="2">Helix-turn-helix domain-containing protein</fullName>
    </submittedName>
</protein>
<organism evidence="2 3">
    <name type="scientific">Flavobacterium psychrophilum</name>
    <dbReference type="NCBI Taxonomy" id="96345"/>
    <lineage>
        <taxon>Bacteria</taxon>
        <taxon>Pseudomonadati</taxon>
        <taxon>Bacteroidota</taxon>
        <taxon>Flavobacteriia</taxon>
        <taxon>Flavobacteriales</taxon>
        <taxon>Flavobacteriaceae</taxon>
        <taxon>Flavobacterium</taxon>
    </lineage>
</organism>
<evidence type="ECO:0000313" key="3">
    <source>
        <dbReference type="Proteomes" id="UP000596329"/>
    </source>
</evidence>
<accession>A0A7U2R919</accession>
<dbReference type="EMBL" id="CP059075">
    <property type="protein sequence ID" value="QRE03545.1"/>
    <property type="molecule type" value="Genomic_DNA"/>
</dbReference>
<proteinExistence type="predicted"/>
<evidence type="ECO:0000313" key="2">
    <source>
        <dbReference type="EMBL" id="QRE03545.1"/>
    </source>
</evidence>
<dbReference type="RefSeq" id="WP_203095874.1">
    <property type="nucleotide sequence ID" value="NZ_CP059075.1"/>
</dbReference>
<dbReference type="Pfam" id="PF12728">
    <property type="entry name" value="HTH_17"/>
    <property type="match status" value="1"/>
</dbReference>
<gene>
    <name evidence="2" type="ORF">H0H26_11745</name>
</gene>
<reference evidence="2 3" key="1">
    <citation type="submission" date="2020-07" db="EMBL/GenBank/DDBJ databases">
        <title>Genomic characterization of Flavobacterium psychrophilum strains.</title>
        <authorList>
            <person name="Castillo D."/>
            <person name="Jorgensen J."/>
            <person name="Middelboe M."/>
        </authorList>
    </citation>
    <scope>NUCLEOTIDE SEQUENCE [LARGE SCALE GENOMIC DNA]</scope>
    <source>
        <strain evidence="2 3">FPS-R7</strain>
    </source>
</reference>
<dbReference type="AlphaFoldDB" id="A0A7U2R919"/>